<gene>
    <name evidence="3" type="ORF">L284_02985</name>
</gene>
<dbReference type="AlphaFoldDB" id="T0JAZ8"/>
<dbReference type="Pfam" id="PF03237">
    <property type="entry name" value="Terminase_6N"/>
    <property type="match status" value="1"/>
</dbReference>
<dbReference type="EMBL" id="ATHL01000025">
    <property type="protein sequence ID" value="EQB19084.1"/>
    <property type="molecule type" value="Genomic_DNA"/>
</dbReference>
<dbReference type="PATRIC" id="fig|1096930.3.peg.588"/>
<evidence type="ECO:0000259" key="2">
    <source>
        <dbReference type="Pfam" id="PF17289"/>
    </source>
</evidence>
<dbReference type="OrthoDB" id="4519042at2"/>
<accession>T0JAZ8</accession>
<comment type="caution">
    <text evidence="3">The sequence shown here is derived from an EMBL/GenBank/DDBJ whole genome shotgun (WGS) entry which is preliminary data.</text>
</comment>
<dbReference type="Gene3D" id="3.30.420.240">
    <property type="match status" value="1"/>
</dbReference>
<evidence type="ECO:0000313" key="3">
    <source>
        <dbReference type="EMBL" id="EQB19084.1"/>
    </source>
</evidence>
<keyword evidence="4" id="KW-1185">Reference proteome</keyword>
<feature type="domain" description="Terminase large subunit gp17-like C-terminal" evidence="2">
    <location>
        <begin position="280"/>
        <end position="428"/>
    </location>
</feature>
<organism evidence="3 4">
    <name type="scientific">Novosphingobium lindaniclasticum LE124</name>
    <dbReference type="NCBI Taxonomy" id="1096930"/>
    <lineage>
        <taxon>Bacteria</taxon>
        <taxon>Pseudomonadati</taxon>
        <taxon>Pseudomonadota</taxon>
        <taxon>Alphaproteobacteria</taxon>
        <taxon>Sphingomonadales</taxon>
        <taxon>Sphingomonadaceae</taxon>
        <taxon>Novosphingobium</taxon>
    </lineage>
</organism>
<dbReference type="InterPro" id="IPR035421">
    <property type="entry name" value="Terminase_6C"/>
</dbReference>
<dbReference type="Gene3D" id="3.40.50.300">
    <property type="entry name" value="P-loop containing nucleotide triphosphate hydrolases"/>
    <property type="match status" value="1"/>
</dbReference>
<sequence>MAEADPLHWLTDADDGELESFMTGLGASGQREWRWDWRLWARPSQIAPAGDWRVWLVMAGRGFGKTRCGAEWVNEIAESQPEARIALVAAHLGEARSVMVEGESGLLSVGAPWRRPVFEPSLRRLTWPNGAQAMLYSAAEPEALRGPQHSHAWCDEVAKWDNASARAVASWDNLLMGLRLGRDPRAVATTTPRSVPLVMRLLAESESGEVTVTRGSTFDNAANLPERFLDTMRSSFSQSLLGRQEIDGELIADIEGALWSRALLEACRESGAPECSRIVVGVDPPASAGGDACGIVVVGLAEDGTAHVMADASVEKAGPERWARTVAATAEAWKADRVIAEANQGGAMVGSVLRAARLSLPLRLVHASRGKVARAEPVAALYEAGRVCHAGQFPKLEDEMCGLIAGGSYQGPGRSPDRADALVWALSELMLGKGGEPRVRLA</sequence>
<keyword evidence="3" id="KW-0067">ATP-binding</keyword>
<keyword evidence="3" id="KW-0547">Nucleotide-binding</keyword>
<dbReference type="RefSeq" id="WP_021232569.1">
    <property type="nucleotide sequence ID" value="NZ_ATHL01000025.1"/>
</dbReference>
<proteinExistence type="predicted"/>
<evidence type="ECO:0000256" key="1">
    <source>
        <dbReference type="ARBA" id="ARBA00022612"/>
    </source>
</evidence>
<keyword evidence="1" id="KW-1188">Viral release from host cell</keyword>
<name>T0JAZ8_9SPHN</name>
<dbReference type="Proteomes" id="UP000015527">
    <property type="component" value="Unassembled WGS sequence"/>
</dbReference>
<dbReference type="Pfam" id="PF17289">
    <property type="entry name" value="Terminase_6C"/>
    <property type="match status" value="1"/>
</dbReference>
<dbReference type="GO" id="GO:0005524">
    <property type="term" value="F:ATP binding"/>
    <property type="evidence" value="ECO:0007669"/>
    <property type="project" value="UniProtKB-KW"/>
</dbReference>
<evidence type="ECO:0000313" key="4">
    <source>
        <dbReference type="Proteomes" id="UP000015527"/>
    </source>
</evidence>
<dbReference type="eggNOG" id="COG5323">
    <property type="taxonomic scope" value="Bacteria"/>
</dbReference>
<dbReference type="InterPro" id="IPR027417">
    <property type="entry name" value="P-loop_NTPase"/>
</dbReference>
<protein>
    <submittedName>
        <fullName evidence="3">ATP-binding protein</fullName>
    </submittedName>
</protein>
<reference evidence="3 4" key="1">
    <citation type="journal article" date="2013" name="Genome Announc.">
        <title>Genome Sequence of Novosphingobium lindaniclasticum LE124T, Isolated from a Hexachlorocyclohexane Dumpsite.</title>
        <authorList>
            <person name="Saxena A."/>
            <person name="Nayyar N."/>
            <person name="Sangwan N."/>
            <person name="Kumari R."/>
            <person name="Khurana J.P."/>
            <person name="Lal R."/>
        </authorList>
    </citation>
    <scope>NUCLEOTIDE SEQUENCE [LARGE SCALE GENOMIC DNA]</scope>
    <source>
        <strain evidence="3 4">LE124</strain>
    </source>
</reference>